<evidence type="ECO:0000256" key="1">
    <source>
        <dbReference type="ARBA" id="ARBA00022737"/>
    </source>
</evidence>
<protein>
    <submittedName>
        <fullName evidence="3">Prenyltransferase and squalene oxidase repeat protein</fullName>
    </submittedName>
</protein>
<gene>
    <name evidence="3" type="ORF">Pan216_03770</name>
</gene>
<evidence type="ECO:0000313" key="4">
    <source>
        <dbReference type="Proteomes" id="UP000317093"/>
    </source>
</evidence>
<dbReference type="Gene3D" id="1.50.10.20">
    <property type="match status" value="2"/>
</dbReference>
<reference evidence="3 4" key="1">
    <citation type="submission" date="2019-02" db="EMBL/GenBank/DDBJ databases">
        <title>Deep-cultivation of Planctomycetes and their phenomic and genomic characterization uncovers novel biology.</title>
        <authorList>
            <person name="Wiegand S."/>
            <person name="Jogler M."/>
            <person name="Boedeker C."/>
            <person name="Pinto D."/>
            <person name="Vollmers J."/>
            <person name="Rivas-Marin E."/>
            <person name="Kohn T."/>
            <person name="Peeters S.H."/>
            <person name="Heuer A."/>
            <person name="Rast P."/>
            <person name="Oberbeckmann S."/>
            <person name="Bunk B."/>
            <person name="Jeske O."/>
            <person name="Meyerdierks A."/>
            <person name="Storesund J.E."/>
            <person name="Kallscheuer N."/>
            <person name="Luecker S."/>
            <person name="Lage O.M."/>
            <person name="Pohl T."/>
            <person name="Merkel B.J."/>
            <person name="Hornburger P."/>
            <person name="Mueller R.-W."/>
            <person name="Bruemmer F."/>
            <person name="Labrenz M."/>
            <person name="Spormann A.M."/>
            <person name="Op den Camp H."/>
            <person name="Overmann J."/>
            <person name="Amann R."/>
            <person name="Jetten M.S.M."/>
            <person name="Mascher T."/>
            <person name="Medema M.H."/>
            <person name="Devos D.P."/>
            <person name="Kaster A.-K."/>
            <person name="Ovreas L."/>
            <person name="Rohde M."/>
            <person name="Galperin M.Y."/>
            <person name="Jogler C."/>
        </authorList>
    </citation>
    <scope>NUCLEOTIDE SEQUENCE [LARGE SCALE GENOMIC DNA]</scope>
    <source>
        <strain evidence="3 4">Pan216</strain>
    </source>
</reference>
<dbReference type="GO" id="GO:0016740">
    <property type="term" value="F:transferase activity"/>
    <property type="evidence" value="ECO:0007669"/>
    <property type="project" value="UniProtKB-KW"/>
</dbReference>
<keyword evidence="1" id="KW-0677">Repeat</keyword>
<dbReference type="Proteomes" id="UP000317093">
    <property type="component" value="Chromosome"/>
</dbReference>
<dbReference type="InterPro" id="IPR008930">
    <property type="entry name" value="Terpenoid_cyclase/PrenylTrfase"/>
</dbReference>
<feature type="domain" description="Prenyltransferase alpha-alpha toroid" evidence="2">
    <location>
        <begin position="116"/>
        <end position="305"/>
    </location>
</feature>
<keyword evidence="3" id="KW-0808">Transferase</keyword>
<name>A0A518AXU0_9BACT</name>
<dbReference type="EMBL" id="CP036279">
    <property type="protein sequence ID" value="QDU59548.1"/>
    <property type="molecule type" value="Genomic_DNA"/>
</dbReference>
<dbReference type="Pfam" id="PF00432">
    <property type="entry name" value="Prenyltrans"/>
    <property type="match status" value="2"/>
</dbReference>
<keyword evidence="4" id="KW-1185">Reference proteome</keyword>
<dbReference type="KEGG" id="knv:Pan216_03770"/>
<dbReference type="RefSeq" id="WP_145253994.1">
    <property type="nucleotide sequence ID" value="NZ_CP036279.1"/>
</dbReference>
<dbReference type="CDD" id="cd00688">
    <property type="entry name" value="ISOPREN_C2_like"/>
    <property type="match status" value="1"/>
</dbReference>
<sequence length="317" mass="34291">MADVPYLLRLTSRIAEGLTRLDDERRQRHLNLVRAYQQTDGGFAGRDGGSDIYYTAFGIRCLAMLDGLGPEDVSRLADHLRQVRDEADTLVDLLSWLSSAVVITVAGGEGLLDPTDPELSRLPERIAEFRTPDGGYNNSPGGRSGSTYHTFVATLCFDLLVEPIPNKDQLTQFVLGRCREDGGFVEVPAMKRSGTNPSAAAIGTLLLLDAITPAVRDGAQAFFDTVSSDEGGFAANTRIPIADGLSTFTGLVSLLDLELLDRDRARRIEKYARSLEVKQGGFIGFALDGQPDVEYTFYGLGNLGLVWSTIAAGEKGP</sequence>
<evidence type="ECO:0000313" key="3">
    <source>
        <dbReference type="EMBL" id="QDU59548.1"/>
    </source>
</evidence>
<organism evidence="3 4">
    <name type="scientific">Kolteria novifilia</name>
    <dbReference type="NCBI Taxonomy" id="2527975"/>
    <lineage>
        <taxon>Bacteria</taxon>
        <taxon>Pseudomonadati</taxon>
        <taxon>Planctomycetota</taxon>
        <taxon>Planctomycetia</taxon>
        <taxon>Kolteriales</taxon>
        <taxon>Kolteriaceae</taxon>
        <taxon>Kolteria</taxon>
    </lineage>
</organism>
<proteinExistence type="predicted"/>
<dbReference type="AlphaFoldDB" id="A0A518AXU0"/>
<accession>A0A518AXU0</accession>
<dbReference type="InterPro" id="IPR001330">
    <property type="entry name" value="Prenyltrans"/>
</dbReference>
<dbReference type="SUPFAM" id="SSF48239">
    <property type="entry name" value="Terpenoid cyclases/Protein prenyltransferases"/>
    <property type="match status" value="2"/>
</dbReference>
<evidence type="ECO:0000259" key="2">
    <source>
        <dbReference type="Pfam" id="PF00432"/>
    </source>
</evidence>
<feature type="domain" description="Prenyltransferase alpha-alpha toroid" evidence="2">
    <location>
        <begin position="20"/>
        <end position="87"/>
    </location>
</feature>
<dbReference type="OrthoDB" id="257049at2"/>